<gene>
    <name evidence="2" type="ORF">CBR_g55223</name>
</gene>
<accession>A0A388MCV8</accession>
<dbReference type="EMBL" id="BFEA01001038">
    <property type="protein sequence ID" value="GBG92343.1"/>
    <property type="molecule type" value="Genomic_DNA"/>
</dbReference>
<protein>
    <submittedName>
        <fullName evidence="2">Uncharacterized protein</fullName>
    </submittedName>
</protein>
<name>A0A388MCV8_CHABU</name>
<keyword evidence="3" id="KW-1185">Reference proteome</keyword>
<reference evidence="2 3" key="1">
    <citation type="journal article" date="2018" name="Cell">
        <title>The Chara Genome: Secondary Complexity and Implications for Plant Terrestrialization.</title>
        <authorList>
            <person name="Nishiyama T."/>
            <person name="Sakayama H."/>
            <person name="Vries J.D."/>
            <person name="Buschmann H."/>
            <person name="Saint-Marcoux D."/>
            <person name="Ullrich K.K."/>
            <person name="Haas F.B."/>
            <person name="Vanderstraeten L."/>
            <person name="Becker D."/>
            <person name="Lang D."/>
            <person name="Vosolsobe S."/>
            <person name="Rombauts S."/>
            <person name="Wilhelmsson P.K.I."/>
            <person name="Janitza P."/>
            <person name="Kern R."/>
            <person name="Heyl A."/>
            <person name="Rumpler F."/>
            <person name="Villalobos L.I.A.C."/>
            <person name="Clay J.M."/>
            <person name="Skokan R."/>
            <person name="Toyoda A."/>
            <person name="Suzuki Y."/>
            <person name="Kagoshima H."/>
            <person name="Schijlen E."/>
            <person name="Tajeshwar N."/>
            <person name="Catarino B."/>
            <person name="Hetherington A.J."/>
            <person name="Saltykova A."/>
            <person name="Bonnot C."/>
            <person name="Breuninger H."/>
            <person name="Symeonidi A."/>
            <person name="Radhakrishnan G.V."/>
            <person name="Van Nieuwerburgh F."/>
            <person name="Deforce D."/>
            <person name="Chang C."/>
            <person name="Karol K.G."/>
            <person name="Hedrich R."/>
            <person name="Ulvskov P."/>
            <person name="Glockner G."/>
            <person name="Delwiche C.F."/>
            <person name="Petrasek J."/>
            <person name="Van de Peer Y."/>
            <person name="Friml J."/>
            <person name="Beilby M."/>
            <person name="Dolan L."/>
            <person name="Kohara Y."/>
            <person name="Sugano S."/>
            <person name="Fujiyama A."/>
            <person name="Delaux P.-M."/>
            <person name="Quint M."/>
            <person name="TheiBen G."/>
            <person name="Hagemann M."/>
            <person name="Harholt J."/>
            <person name="Dunand C."/>
            <person name="Zachgo S."/>
            <person name="Langdale J."/>
            <person name="Maumus F."/>
            <person name="Straeten D.V.D."/>
            <person name="Gould S.B."/>
            <person name="Rensing S.A."/>
        </authorList>
    </citation>
    <scope>NUCLEOTIDE SEQUENCE [LARGE SCALE GENOMIC DNA]</scope>
    <source>
        <strain evidence="2 3">S276</strain>
    </source>
</reference>
<dbReference type="AlphaFoldDB" id="A0A388MCV8"/>
<evidence type="ECO:0000313" key="3">
    <source>
        <dbReference type="Proteomes" id="UP000265515"/>
    </source>
</evidence>
<sequence>MRSRRNDERHRSSASSLLHSARGCPCSALSLRSASMNRHRLSAFSLPADVPTFWQSVVEASLSFTIKPLDVPILDAVKWTQWWQAYAVLSFCLLHVVFYWGEPSDRCEEDKILDDELELLLVQAWRTNMEGDFLGILFGEVHDGHLATITDELLVFLSQLLNDLPLKILSHYEEKPGTATLVRTLEPACTKLEEGSYYMPSAGAYLHVDITDLSTWDPLIRRAPTGETSGEEEGDDEKEASAEEEDRKSDPDYRGSKDEELEEAGSEEEADEEENASRDSNELAELTREEREAAAQRRREAAEGKRPIMESGPPSQLL</sequence>
<feature type="compositionally biased region" description="Acidic residues" evidence="1">
    <location>
        <begin position="259"/>
        <end position="274"/>
    </location>
</feature>
<feature type="compositionally biased region" description="Basic and acidic residues" evidence="1">
    <location>
        <begin position="239"/>
        <end position="258"/>
    </location>
</feature>
<dbReference type="Gramene" id="GBG92343">
    <property type="protein sequence ID" value="GBG92343"/>
    <property type="gene ID" value="CBR_g55223"/>
</dbReference>
<feature type="region of interest" description="Disordered" evidence="1">
    <location>
        <begin position="221"/>
        <end position="318"/>
    </location>
</feature>
<evidence type="ECO:0000313" key="2">
    <source>
        <dbReference type="EMBL" id="GBG92343.1"/>
    </source>
</evidence>
<feature type="compositionally biased region" description="Acidic residues" evidence="1">
    <location>
        <begin position="229"/>
        <end position="238"/>
    </location>
</feature>
<evidence type="ECO:0000256" key="1">
    <source>
        <dbReference type="SAM" id="MobiDB-lite"/>
    </source>
</evidence>
<comment type="caution">
    <text evidence="2">The sequence shown here is derived from an EMBL/GenBank/DDBJ whole genome shotgun (WGS) entry which is preliminary data.</text>
</comment>
<feature type="compositionally biased region" description="Basic and acidic residues" evidence="1">
    <location>
        <begin position="275"/>
        <end position="308"/>
    </location>
</feature>
<organism evidence="2 3">
    <name type="scientific">Chara braunii</name>
    <name type="common">Braun's stonewort</name>
    <dbReference type="NCBI Taxonomy" id="69332"/>
    <lineage>
        <taxon>Eukaryota</taxon>
        <taxon>Viridiplantae</taxon>
        <taxon>Streptophyta</taxon>
        <taxon>Charophyceae</taxon>
        <taxon>Charales</taxon>
        <taxon>Characeae</taxon>
        <taxon>Chara</taxon>
    </lineage>
</organism>
<dbReference type="Proteomes" id="UP000265515">
    <property type="component" value="Unassembled WGS sequence"/>
</dbReference>
<proteinExistence type="predicted"/>